<gene>
    <name evidence="2" type="ORF">EJ04DRAFT_180121</name>
</gene>
<name>A0A9P4QZQ9_9PLEO</name>
<feature type="compositionally biased region" description="Polar residues" evidence="1">
    <location>
        <begin position="89"/>
        <end position="106"/>
    </location>
</feature>
<dbReference type="EMBL" id="ML996131">
    <property type="protein sequence ID" value="KAF2735849.1"/>
    <property type="molecule type" value="Genomic_DNA"/>
</dbReference>
<reference evidence="2" key="1">
    <citation type="journal article" date="2020" name="Stud. Mycol.">
        <title>101 Dothideomycetes genomes: a test case for predicting lifestyles and emergence of pathogens.</title>
        <authorList>
            <person name="Haridas S."/>
            <person name="Albert R."/>
            <person name="Binder M."/>
            <person name="Bloem J."/>
            <person name="Labutti K."/>
            <person name="Salamov A."/>
            <person name="Andreopoulos B."/>
            <person name="Baker S."/>
            <person name="Barry K."/>
            <person name="Bills G."/>
            <person name="Bluhm B."/>
            <person name="Cannon C."/>
            <person name="Castanera R."/>
            <person name="Culley D."/>
            <person name="Daum C."/>
            <person name="Ezra D."/>
            <person name="Gonzalez J."/>
            <person name="Henrissat B."/>
            <person name="Kuo A."/>
            <person name="Liang C."/>
            <person name="Lipzen A."/>
            <person name="Lutzoni F."/>
            <person name="Magnuson J."/>
            <person name="Mondo S."/>
            <person name="Nolan M."/>
            <person name="Ohm R."/>
            <person name="Pangilinan J."/>
            <person name="Park H.-J."/>
            <person name="Ramirez L."/>
            <person name="Alfaro M."/>
            <person name="Sun H."/>
            <person name="Tritt A."/>
            <person name="Yoshinaga Y."/>
            <person name="Zwiers L.-H."/>
            <person name="Turgeon B."/>
            <person name="Goodwin S."/>
            <person name="Spatafora J."/>
            <person name="Crous P."/>
            <person name="Grigoriev I."/>
        </authorList>
    </citation>
    <scope>NUCLEOTIDE SEQUENCE</scope>
    <source>
        <strain evidence="2">CBS 125425</strain>
    </source>
</reference>
<dbReference type="AlphaFoldDB" id="A0A9P4QZQ9"/>
<organism evidence="2 3">
    <name type="scientific">Polyplosphaeria fusca</name>
    <dbReference type="NCBI Taxonomy" id="682080"/>
    <lineage>
        <taxon>Eukaryota</taxon>
        <taxon>Fungi</taxon>
        <taxon>Dikarya</taxon>
        <taxon>Ascomycota</taxon>
        <taxon>Pezizomycotina</taxon>
        <taxon>Dothideomycetes</taxon>
        <taxon>Pleosporomycetidae</taxon>
        <taxon>Pleosporales</taxon>
        <taxon>Tetraplosphaeriaceae</taxon>
        <taxon>Polyplosphaeria</taxon>
    </lineage>
</organism>
<comment type="caution">
    <text evidence="2">The sequence shown here is derived from an EMBL/GenBank/DDBJ whole genome shotgun (WGS) entry which is preliminary data.</text>
</comment>
<dbReference type="Proteomes" id="UP000799444">
    <property type="component" value="Unassembled WGS sequence"/>
</dbReference>
<sequence length="192" mass="20557">MRRVEPTPTPTAPPERTPTDPAGTNRGRRLAELFSNSTWTAGGRVQRQRARETGVGGHWCGCFGVVCRQNGSSARTRPGGTRDAATRQPLENATPRDSNILCSTPSANGAASTGLLDSGANETPATLAAAPAFPGRWSAHSPTTRKRAPFCVLHLEIFDSYLNTARPAPTSQPPRRTFRQPFPLLNSTPVLS</sequence>
<feature type="region of interest" description="Disordered" evidence="1">
    <location>
        <begin position="71"/>
        <end position="106"/>
    </location>
</feature>
<evidence type="ECO:0000256" key="1">
    <source>
        <dbReference type="SAM" id="MobiDB-lite"/>
    </source>
</evidence>
<proteinExistence type="predicted"/>
<feature type="region of interest" description="Disordered" evidence="1">
    <location>
        <begin position="164"/>
        <end position="192"/>
    </location>
</feature>
<evidence type="ECO:0000313" key="3">
    <source>
        <dbReference type="Proteomes" id="UP000799444"/>
    </source>
</evidence>
<accession>A0A9P4QZQ9</accession>
<feature type="compositionally biased region" description="Pro residues" evidence="1">
    <location>
        <begin position="7"/>
        <end position="16"/>
    </location>
</feature>
<feature type="compositionally biased region" description="Low complexity" evidence="1">
    <location>
        <begin position="173"/>
        <end position="183"/>
    </location>
</feature>
<feature type="region of interest" description="Disordered" evidence="1">
    <location>
        <begin position="1"/>
        <end position="28"/>
    </location>
</feature>
<evidence type="ECO:0000313" key="2">
    <source>
        <dbReference type="EMBL" id="KAF2735849.1"/>
    </source>
</evidence>
<keyword evidence="3" id="KW-1185">Reference proteome</keyword>
<protein>
    <submittedName>
        <fullName evidence="2">Uncharacterized protein</fullName>
    </submittedName>
</protein>